<dbReference type="SUPFAM" id="SSF52402">
    <property type="entry name" value="Adenine nucleotide alpha hydrolases-like"/>
    <property type="match status" value="1"/>
</dbReference>
<evidence type="ECO:0000313" key="2">
    <source>
        <dbReference type="Proteomes" id="UP001575105"/>
    </source>
</evidence>
<evidence type="ECO:0008006" key="3">
    <source>
        <dbReference type="Google" id="ProtNLM"/>
    </source>
</evidence>
<name>A0ABV4U4F5_9BACT</name>
<dbReference type="EMBL" id="JBGUBD010000004">
    <property type="protein sequence ID" value="MFA9478207.1"/>
    <property type="molecule type" value="Genomic_DNA"/>
</dbReference>
<evidence type="ECO:0000313" key="1">
    <source>
        <dbReference type="EMBL" id="MFA9478207.1"/>
    </source>
</evidence>
<organism evidence="1 2">
    <name type="scientific">Natronomicrosphaera hydrolytica</name>
    <dbReference type="NCBI Taxonomy" id="3242702"/>
    <lineage>
        <taxon>Bacteria</taxon>
        <taxon>Pseudomonadati</taxon>
        <taxon>Planctomycetota</taxon>
        <taxon>Phycisphaerae</taxon>
        <taxon>Phycisphaerales</taxon>
        <taxon>Phycisphaeraceae</taxon>
        <taxon>Natronomicrosphaera</taxon>
    </lineage>
</organism>
<keyword evidence="2" id="KW-1185">Reference proteome</keyword>
<proteinExistence type="predicted"/>
<dbReference type="Proteomes" id="UP001575105">
    <property type="component" value="Unassembled WGS sequence"/>
</dbReference>
<reference evidence="1 2" key="1">
    <citation type="submission" date="2024-08" db="EMBL/GenBank/DDBJ databases">
        <title>Whole-genome sequencing of halo(alkali)philic microorganisms from hypersaline lakes.</title>
        <authorList>
            <person name="Sorokin D.Y."/>
            <person name="Merkel A.Y."/>
            <person name="Messina E."/>
            <person name="Yakimov M."/>
        </authorList>
    </citation>
    <scope>NUCLEOTIDE SEQUENCE [LARGE SCALE GENOMIC DNA]</scope>
    <source>
        <strain evidence="1 2">AB-hyl4</strain>
    </source>
</reference>
<gene>
    <name evidence="1" type="ORF">ACERK3_07845</name>
</gene>
<protein>
    <recommendedName>
        <fullName evidence="3">7-cyano-7-deazaguanine synthase</fullName>
    </recommendedName>
</protein>
<comment type="caution">
    <text evidence="1">The sequence shown here is derived from an EMBL/GenBank/DDBJ whole genome shotgun (WGS) entry which is preliminary data.</text>
</comment>
<dbReference type="RefSeq" id="WP_425345131.1">
    <property type="nucleotide sequence ID" value="NZ_JBGUBD010000004.1"/>
</dbReference>
<sequence>MSKQLPTLVIRPLDPIRCGGYLRYGVSVEGLPSADPKTLWCEIPAAYERKQPQRLDPFVVGTLFLAMRYADKLHVHGSVAPSLLKNLGWFQTTWTQWFPNAYHRVDITADDVSEPTLGERQGAVAAFSGGVDSCFTLYQHHHRRHERDNHPPQAALMVHGFDIPIEDRDVFDRAVVGSRRIVESLGLPLLTAHTNFRQIVPAWEQSHGAALVMALMLFDEHFDVALLASSWTFNEQGVRPWGSNVMTDKLLGSQSFGVIHDGSRYNRWDKMGALVQWQAFRDNLRVCWEGEQKDRNCCRCEKCVRNILLLRALGCRNLKCFPLELSDDALRRMNGLSKKDVETLEIAWHQIRDAGVTESWVDTLAETIARNRRQNRGIRRYGRLVYKGWQHFRSHGIQRTIGPVWHRLSRVG</sequence>
<accession>A0ABV4U4F5</accession>